<dbReference type="EMBL" id="WSFE01000007">
    <property type="protein sequence ID" value="NDL25022.1"/>
    <property type="molecule type" value="Genomic_DNA"/>
</dbReference>
<dbReference type="Gene3D" id="3.30.70.100">
    <property type="match status" value="1"/>
</dbReference>
<dbReference type="InterPro" id="IPR011008">
    <property type="entry name" value="Dimeric_a/b-barrel"/>
</dbReference>
<evidence type="ECO:0000313" key="3">
    <source>
        <dbReference type="Proteomes" id="UP000470051"/>
    </source>
</evidence>
<dbReference type="PROSITE" id="PS51502">
    <property type="entry name" value="S_R_A_B_BARREL"/>
    <property type="match status" value="1"/>
</dbReference>
<accession>A0ABX0AW22</accession>
<dbReference type="SUPFAM" id="SSF54909">
    <property type="entry name" value="Dimeric alpha+beta barrel"/>
    <property type="match status" value="1"/>
</dbReference>
<sequence length="39" mass="4504">MTFDDHKAISNYLSHPVHDKLKDLLIDSVGDIIVFDYEV</sequence>
<dbReference type="Proteomes" id="UP000470051">
    <property type="component" value="Unassembled WGS sequence"/>
</dbReference>
<protein>
    <recommendedName>
        <fullName evidence="1">Stress-response A/B barrel domain-containing protein</fullName>
    </recommendedName>
</protein>
<name>A0ABX0AW22_9GAMM</name>
<evidence type="ECO:0000313" key="2">
    <source>
        <dbReference type="EMBL" id="NDL25022.1"/>
    </source>
</evidence>
<dbReference type="Pfam" id="PF07876">
    <property type="entry name" value="Dabb"/>
    <property type="match status" value="1"/>
</dbReference>
<comment type="caution">
    <text evidence="2">The sequence shown here is derived from an EMBL/GenBank/DDBJ whole genome shotgun (WGS) entry which is preliminary data.</text>
</comment>
<organism evidence="2 3">
    <name type="scientific">Photorhabdus kayaii</name>
    <dbReference type="NCBI Taxonomy" id="230088"/>
    <lineage>
        <taxon>Bacteria</taxon>
        <taxon>Pseudomonadati</taxon>
        <taxon>Pseudomonadota</taxon>
        <taxon>Gammaproteobacteria</taxon>
        <taxon>Enterobacterales</taxon>
        <taxon>Morganellaceae</taxon>
        <taxon>Photorhabdus</taxon>
    </lineage>
</organism>
<reference evidence="2 3" key="1">
    <citation type="submission" date="2019-12" db="EMBL/GenBank/DDBJ databases">
        <title>Engineering Photorhabdus to improve their lethality against agricultural pests.</title>
        <authorList>
            <person name="Machado R.A.R."/>
        </authorList>
    </citation>
    <scope>NUCLEOTIDE SEQUENCE [LARGE SCALE GENOMIC DNA]</scope>
    <source>
        <strain evidence="2 3">M-HU2</strain>
    </source>
</reference>
<feature type="domain" description="Stress-response A/B barrel" evidence="1">
    <location>
        <begin position="1"/>
        <end position="37"/>
    </location>
</feature>
<keyword evidence="3" id="KW-1185">Reference proteome</keyword>
<gene>
    <name evidence="2" type="ORF">GPY42_07390</name>
</gene>
<dbReference type="InterPro" id="IPR013097">
    <property type="entry name" value="Dabb"/>
</dbReference>
<evidence type="ECO:0000259" key="1">
    <source>
        <dbReference type="PROSITE" id="PS51502"/>
    </source>
</evidence>
<proteinExistence type="predicted"/>